<feature type="transmembrane region" description="Helical" evidence="11">
    <location>
        <begin position="167"/>
        <end position="190"/>
    </location>
</feature>
<feature type="domain" description="HAMP" evidence="13">
    <location>
        <begin position="187"/>
        <end position="238"/>
    </location>
</feature>
<feature type="domain" description="Histidine kinase" evidence="12">
    <location>
        <begin position="246"/>
        <end position="456"/>
    </location>
</feature>
<comment type="caution">
    <text evidence="14">The sequence shown here is derived from an EMBL/GenBank/DDBJ whole genome shotgun (WGS) entry which is preliminary data.</text>
</comment>
<keyword evidence="10 11" id="KW-0472">Membrane</keyword>
<evidence type="ECO:0000256" key="3">
    <source>
        <dbReference type="ARBA" id="ARBA00012438"/>
    </source>
</evidence>
<keyword evidence="5" id="KW-0808">Transferase</keyword>
<accession>A0A2P7S0T0</accession>
<dbReference type="PROSITE" id="PS50885">
    <property type="entry name" value="HAMP"/>
    <property type="match status" value="1"/>
</dbReference>
<dbReference type="AlphaFoldDB" id="A0A2P7S0T0"/>
<dbReference type="CDD" id="cd00075">
    <property type="entry name" value="HATPase"/>
    <property type="match status" value="1"/>
</dbReference>
<dbReference type="Pfam" id="PF08521">
    <property type="entry name" value="2CSK_N"/>
    <property type="match status" value="1"/>
</dbReference>
<evidence type="ECO:0000313" key="14">
    <source>
        <dbReference type="EMBL" id="PSJ56069.1"/>
    </source>
</evidence>
<keyword evidence="4" id="KW-0597">Phosphoprotein</keyword>
<comment type="catalytic activity">
    <reaction evidence="1">
        <text>ATP + protein L-histidine = ADP + protein N-phospho-L-histidine.</text>
        <dbReference type="EC" id="2.7.13.3"/>
    </reaction>
</comment>
<keyword evidence="15" id="KW-1185">Reference proteome</keyword>
<feature type="transmembrane region" description="Helical" evidence="11">
    <location>
        <begin position="12"/>
        <end position="34"/>
    </location>
</feature>
<keyword evidence="6 11" id="KW-0812">Transmembrane</keyword>
<dbReference type="EMBL" id="PXYL01000020">
    <property type="protein sequence ID" value="PSJ56069.1"/>
    <property type="molecule type" value="Genomic_DNA"/>
</dbReference>
<dbReference type="GO" id="GO:0000155">
    <property type="term" value="F:phosphorelay sensor kinase activity"/>
    <property type="evidence" value="ECO:0007669"/>
    <property type="project" value="InterPro"/>
</dbReference>
<name>A0A2P7S0T0_9HYPH</name>
<dbReference type="SMART" id="SM00387">
    <property type="entry name" value="HATPase_c"/>
    <property type="match status" value="1"/>
</dbReference>
<dbReference type="PRINTS" id="PR00344">
    <property type="entry name" value="BCTRLSENSOR"/>
</dbReference>
<dbReference type="SUPFAM" id="SSF47384">
    <property type="entry name" value="Homodimeric domain of signal transducing histidine kinase"/>
    <property type="match status" value="1"/>
</dbReference>
<dbReference type="Gene3D" id="3.30.565.10">
    <property type="entry name" value="Histidine kinase-like ATPase, C-terminal domain"/>
    <property type="match status" value="1"/>
</dbReference>
<dbReference type="PANTHER" id="PTHR45436:SF1">
    <property type="entry name" value="SENSOR PROTEIN QSEC"/>
    <property type="match status" value="1"/>
</dbReference>
<dbReference type="SUPFAM" id="SSF55874">
    <property type="entry name" value="ATPase domain of HSP90 chaperone/DNA topoisomerase II/histidine kinase"/>
    <property type="match status" value="1"/>
</dbReference>
<dbReference type="InterPro" id="IPR036097">
    <property type="entry name" value="HisK_dim/P_sf"/>
</dbReference>
<evidence type="ECO:0000256" key="5">
    <source>
        <dbReference type="ARBA" id="ARBA00022679"/>
    </source>
</evidence>
<dbReference type="SMART" id="SM00388">
    <property type="entry name" value="HisKA"/>
    <property type="match status" value="1"/>
</dbReference>
<dbReference type="InterPro" id="IPR003660">
    <property type="entry name" value="HAMP_dom"/>
</dbReference>
<keyword evidence="7 14" id="KW-0418">Kinase</keyword>
<evidence type="ECO:0000313" key="15">
    <source>
        <dbReference type="Proteomes" id="UP000240653"/>
    </source>
</evidence>
<dbReference type="InterPro" id="IPR003594">
    <property type="entry name" value="HATPase_dom"/>
</dbReference>
<dbReference type="PROSITE" id="PS50109">
    <property type="entry name" value="HIS_KIN"/>
    <property type="match status" value="1"/>
</dbReference>
<dbReference type="CDD" id="cd00082">
    <property type="entry name" value="HisKA"/>
    <property type="match status" value="1"/>
</dbReference>
<evidence type="ECO:0000256" key="4">
    <source>
        <dbReference type="ARBA" id="ARBA00022553"/>
    </source>
</evidence>
<evidence type="ECO:0000256" key="9">
    <source>
        <dbReference type="ARBA" id="ARBA00023012"/>
    </source>
</evidence>
<dbReference type="Gene3D" id="1.10.287.130">
    <property type="match status" value="1"/>
</dbReference>
<evidence type="ECO:0000256" key="6">
    <source>
        <dbReference type="ARBA" id="ARBA00022692"/>
    </source>
</evidence>
<evidence type="ECO:0000259" key="13">
    <source>
        <dbReference type="PROSITE" id="PS50885"/>
    </source>
</evidence>
<sequence>MRRETSLFARLALRISLVLGIGAGLLVTAAWYYARAAADDAYDRLLLGAALQMADGLTVEGGQLIVNLPTSAFELLGLAGRDRVFYRITDPSGRTLTGYGDLEANIDPTTVRREPVLESGRYKGEAVRIAVVSRALADSSAPGWAHVVVAQTTEARRTLAGELTLRASVLVAVMSLLALAGAMLAIRYALKPIERLGAALRRRDPQDQQPVTVEVPRELGPFIASINHFMGRFNERAVLLRHFVSDAAHQIRTPLTALSAQLDLLDGDRLDETARQHLYRVQVRAKELARLTNQLLSHAMVIHRTETAQLQPVDLVDVARRAFRAAIPITVDPDIVISFEAPDEHPIVSADAISLREAIVNVIDNALRHGTTSRLDVRVCIDDGSARVEVEDDGPGIPPQEWGRITRRFETSKSSGGSTGLGFAIASEVVAAFGGGLSFREKQPGAGFTVVLTLQRTIEKNV</sequence>
<keyword evidence="9" id="KW-0902">Two-component regulatory system</keyword>
<evidence type="ECO:0000256" key="10">
    <source>
        <dbReference type="ARBA" id="ARBA00023136"/>
    </source>
</evidence>
<dbReference type="Pfam" id="PF00512">
    <property type="entry name" value="HisKA"/>
    <property type="match status" value="1"/>
</dbReference>
<dbReference type="InterPro" id="IPR003661">
    <property type="entry name" value="HisK_dim/P_dom"/>
</dbReference>
<dbReference type="InterPro" id="IPR036890">
    <property type="entry name" value="HATPase_C_sf"/>
</dbReference>
<dbReference type="InterPro" id="IPR005467">
    <property type="entry name" value="His_kinase_dom"/>
</dbReference>
<evidence type="ECO:0000259" key="12">
    <source>
        <dbReference type="PROSITE" id="PS50109"/>
    </source>
</evidence>
<evidence type="ECO:0000256" key="2">
    <source>
        <dbReference type="ARBA" id="ARBA00004370"/>
    </source>
</evidence>
<dbReference type="EC" id="2.7.13.3" evidence="3"/>
<proteinExistence type="predicted"/>
<evidence type="ECO:0000256" key="11">
    <source>
        <dbReference type="SAM" id="Phobius"/>
    </source>
</evidence>
<evidence type="ECO:0000256" key="7">
    <source>
        <dbReference type="ARBA" id="ARBA00022777"/>
    </source>
</evidence>
<comment type="subcellular location">
    <subcellularLocation>
        <location evidence="2">Membrane</location>
    </subcellularLocation>
</comment>
<evidence type="ECO:0000256" key="8">
    <source>
        <dbReference type="ARBA" id="ARBA00022989"/>
    </source>
</evidence>
<keyword evidence="8 11" id="KW-1133">Transmembrane helix</keyword>
<reference evidence="14 15" key="1">
    <citation type="submission" date="2018-03" db="EMBL/GenBank/DDBJ databases">
        <title>The draft genome of Mesorhizobium soli JCM 19897.</title>
        <authorList>
            <person name="Li L."/>
            <person name="Liu L."/>
            <person name="Liang L."/>
            <person name="Wang T."/>
            <person name="Zhang X."/>
        </authorList>
    </citation>
    <scope>NUCLEOTIDE SEQUENCE [LARGE SCALE GENOMIC DNA]</scope>
    <source>
        <strain evidence="14 15">JCM 19897</strain>
    </source>
</reference>
<dbReference type="Proteomes" id="UP000240653">
    <property type="component" value="Unassembled WGS sequence"/>
</dbReference>
<dbReference type="InterPro" id="IPR050428">
    <property type="entry name" value="TCS_sensor_his_kinase"/>
</dbReference>
<dbReference type="InterPro" id="IPR004358">
    <property type="entry name" value="Sig_transdc_His_kin-like_C"/>
</dbReference>
<dbReference type="OrthoDB" id="8673316at2"/>
<evidence type="ECO:0000256" key="1">
    <source>
        <dbReference type="ARBA" id="ARBA00000085"/>
    </source>
</evidence>
<dbReference type="Pfam" id="PF02518">
    <property type="entry name" value="HATPase_c"/>
    <property type="match status" value="1"/>
</dbReference>
<gene>
    <name evidence="14" type="ORF">C7I85_25430</name>
</gene>
<dbReference type="PANTHER" id="PTHR45436">
    <property type="entry name" value="SENSOR HISTIDINE KINASE YKOH"/>
    <property type="match status" value="1"/>
</dbReference>
<dbReference type="GO" id="GO:0005886">
    <property type="term" value="C:plasma membrane"/>
    <property type="evidence" value="ECO:0007669"/>
    <property type="project" value="TreeGrafter"/>
</dbReference>
<organism evidence="14 15">
    <name type="scientific">Pseudaminobacter soli</name>
    <name type="common">ex Li et al. 2025</name>
    <dbReference type="NCBI Taxonomy" id="1295366"/>
    <lineage>
        <taxon>Bacteria</taxon>
        <taxon>Pseudomonadati</taxon>
        <taxon>Pseudomonadota</taxon>
        <taxon>Alphaproteobacteria</taxon>
        <taxon>Hyphomicrobiales</taxon>
        <taxon>Phyllobacteriaceae</taxon>
        <taxon>Pseudaminobacter</taxon>
    </lineage>
</organism>
<dbReference type="InterPro" id="IPR013727">
    <property type="entry name" value="2CSK_N"/>
</dbReference>
<protein>
    <recommendedName>
        <fullName evidence="3">histidine kinase</fullName>
        <ecNumber evidence="3">2.7.13.3</ecNumber>
    </recommendedName>
</protein>
<dbReference type="RefSeq" id="WP_106726801.1">
    <property type="nucleotide sequence ID" value="NZ_PXYL01000020.1"/>
</dbReference>